<dbReference type="STRING" id="241244.ATY39_00695"/>
<dbReference type="RefSeq" id="WP_066784345.1">
    <property type="nucleotide sequence ID" value="NZ_CP014806.1"/>
</dbReference>
<dbReference type="InterPro" id="IPR008844">
    <property type="entry name" value="Spore_GerAC-like"/>
</dbReference>
<dbReference type="PANTHER" id="PTHR35789:SF1">
    <property type="entry name" value="SPORE GERMINATION PROTEIN B3"/>
    <property type="match status" value="1"/>
</dbReference>
<proteinExistence type="predicted"/>
<dbReference type="InterPro" id="IPR038501">
    <property type="entry name" value="Spore_GerAC_C_sf"/>
</dbReference>
<dbReference type="InterPro" id="IPR046953">
    <property type="entry name" value="Spore_GerAC-like_C"/>
</dbReference>
<dbReference type="AlphaFoldDB" id="A0A143H9S1"/>
<dbReference type="KEGG" id="rst:ATY39_00695"/>
<reference evidence="3" key="2">
    <citation type="submission" date="2016-03" db="EMBL/GenBank/DDBJ databases">
        <authorList>
            <person name="Ploux O."/>
        </authorList>
    </citation>
    <scope>NUCLEOTIDE SEQUENCE [LARGE SCALE GENOMIC DNA]</scope>
    <source>
        <strain evidence="3">PP9</strain>
    </source>
</reference>
<gene>
    <name evidence="2" type="ORF">ATY39_00695</name>
</gene>
<dbReference type="EMBL" id="CP014806">
    <property type="protein sequence ID" value="AMW98061.1"/>
    <property type="molecule type" value="Genomic_DNA"/>
</dbReference>
<protein>
    <recommendedName>
        <fullName evidence="1">Spore germination GerAC-like C-terminal domain-containing protein</fullName>
    </recommendedName>
</protein>
<dbReference type="PANTHER" id="PTHR35789">
    <property type="entry name" value="SPORE GERMINATION PROTEIN B3"/>
    <property type="match status" value="1"/>
</dbReference>
<dbReference type="Gene3D" id="3.30.300.210">
    <property type="entry name" value="Nutrient germinant receptor protein C, domain 3"/>
    <property type="match status" value="1"/>
</dbReference>
<dbReference type="Proteomes" id="UP000076021">
    <property type="component" value="Chromosome"/>
</dbReference>
<evidence type="ECO:0000259" key="1">
    <source>
        <dbReference type="Pfam" id="PF05504"/>
    </source>
</evidence>
<sequence>MEDKKYTGVHLTQKESLFVTLLGYGKSKMVELSYLWDKDEEKVPVSFNMIRFKQKKKVTQEGNKIKVSYEIKIPIVMTEYPPDHLNKKEKRDPLRMFIEKRIEKDISKMFKKCQEASSDVVGIGEEIRAYHPNLWKEGKWKELYKDMEIEAKVDVQIERSGSTR</sequence>
<feature type="domain" description="Spore germination GerAC-like C-terminal" evidence="1">
    <location>
        <begin position="3"/>
        <end position="161"/>
    </location>
</feature>
<name>A0A143H9S1_9BACL</name>
<evidence type="ECO:0000313" key="3">
    <source>
        <dbReference type="Proteomes" id="UP000076021"/>
    </source>
</evidence>
<dbReference type="GO" id="GO:0016020">
    <property type="term" value="C:membrane"/>
    <property type="evidence" value="ECO:0007669"/>
    <property type="project" value="InterPro"/>
</dbReference>
<dbReference type="GO" id="GO:0009847">
    <property type="term" value="P:spore germination"/>
    <property type="evidence" value="ECO:0007669"/>
    <property type="project" value="InterPro"/>
</dbReference>
<accession>A0A143H9S1</accession>
<keyword evidence="3" id="KW-1185">Reference proteome</keyword>
<reference evidence="2 3" key="1">
    <citation type="journal article" date="2016" name="Genome Announc.">
        <title>Whole-Genome Sequence of Rummeliibacillus stabekisii Strain PP9 Isolated from Antarctic Soil.</title>
        <authorList>
            <person name="da Mota F.F."/>
            <person name="Vollu R.E."/>
            <person name="Jurelevicius D."/>
            <person name="Seldin L."/>
        </authorList>
    </citation>
    <scope>NUCLEOTIDE SEQUENCE [LARGE SCALE GENOMIC DNA]</scope>
    <source>
        <strain evidence="2 3">PP9</strain>
    </source>
</reference>
<organism evidence="2 3">
    <name type="scientific">Rummeliibacillus stabekisii</name>
    <dbReference type="NCBI Taxonomy" id="241244"/>
    <lineage>
        <taxon>Bacteria</taxon>
        <taxon>Bacillati</taxon>
        <taxon>Bacillota</taxon>
        <taxon>Bacilli</taxon>
        <taxon>Bacillales</taxon>
        <taxon>Caryophanaceae</taxon>
        <taxon>Rummeliibacillus</taxon>
    </lineage>
</organism>
<evidence type="ECO:0000313" key="2">
    <source>
        <dbReference type="EMBL" id="AMW98061.1"/>
    </source>
</evidence>
<dbReference type="Pfam" id="PF05504">
    <property type="entry name" value="Spore_GerAC"/>
    <property type="match status" value="1"/>
</dbReference>